<name>A0A2W1LEF8_9BACL</name>
<accession>A0A2W1LEF8</accession>
<protein>
    <submittedName>
        <fullName evidence="1">Uncharacterized protein</fullName>
    </submittedName>
</protein>
<dbReference type="Pfam" id="PF24741">
    <property type="entry name" value="AlkZ-rel"/>
    <property type="match status" value="1"/>
</dbReference>
<comment type="caution">
    <text evidence="1">The sequence shown here is derived from an EMBL/GenBank/DDBJ whole genome shotgun (WGS) entry which is preliminary data.</text>
</comment>
<dbReference type="AlphaFoldDB" id="A0A2W1LEF8"/>
<dbReference type="EMBL" id="QKRB01000025">
    <property type="protein sequence ID" value="PZD97466.1"/>
    <property type="molecule type" value="Genomic_DNA"/>
</dbReference>
<proteinExistence type="predicted"/>
<dbReference type="Proteomes" id="UP000249522">
    <property type="component" value="Unassembled WGS sequence"/>
</dbReference>
<dbReference type="InterPro" id="IPR056298">
    <property type="entry name" value="AlkZ-rel"/>
</dbReference>
<evidence type="ECO:0000313" key="2">
    <source>
        <dbReference type="Proteomes" id="UP000249522"/>
    </source>
</evidence>
<gene>
    <name evidence="1" type="ORF">DNH61_02410</name>
</gene>
<evidence type="ECO:0000313" key="1">
    <source>
        <dbReference type="EMBL" id="PZD97466.1"/>
    </source>
</evidence>
<keyword evidence="2" id="KW-1185">Reference proteome</keyword>
<reference evidence="1 2" key="1">
    <citation type="submission" date="2018-06" db="EMBL/GenBank/DDBJ databases">
        <title>Paenibacillus imtechensis sp. nov.</title>
        <authorList>
            <person name="Pinnaka A.K."/>
            <person name="Singh H."/>
            <person name="Kaur M."/>
        </authorList>
    </citation>
    <scope>NUCLEOTIDE SEQUENCE [LARGE SCALE GENOMIC DNA]</scope>
    <source>
        <strain evidence="1 2">SMB1</strain>
    </source>
</reference>
<sequence>MAMNLLDYGEFVKLIEQHKILPFSGFIPEYPSLTAAASGNDWHTGTETDPWLWRIRVVEDGVAAYGKFFSDKACFIHTDYFPAVRSILASGKTVDERYQDGLLSRTAYHLYKVLREHEHIDSRNLRIAAGLHAKESKKEYEKSLAELQNYGDVVITGAAQQNDHASGWSSMCYQPSDVWLRSIETNDVRVPIEDAKNQLIAELLSSCSAKSLKFFARKLRLAELGVI</sequence>
<organism evidence="1 2">
    <name type="scientific">Paenibacillus sambharensis</name>
    <dbReference type="NCBI Taxonomy" id="1803190"/>
    <lineage>
        <taxon>Bacteria</taxon>
        <taxon>Bacillati</taxon>
        <taxon>Bacillota</taxon>
        <taxon>Bacilli</taxon>
        <taxon>Bacillales</taxon>
        <taxon>Paenibacillaceae</taxon>
        <taxon>Paenibacillus</taxon>
    </lineage>
</organism>